<reference evidence="2" key="1">
    <citation type="submission" date="2020-12" db="EMBL/GenBank/DDBJ databases">
        <title>Metabolic potential, ecology and presence of endohyphal bacteria is reflected in genomic diversity of Mucoromycotina.</title>
        <authorList>
            <person name="Muszewska A."/>
            <person name="Okrasinska A."/>
            <person name="Steczkiewicz K."/>
            <person name="Drgas O."/>
            <person name="Orlowska M."/>
            <person name="Perlinska-Lenart U."/>
            <person name="Aleksandrzak-Piekarczyk T."/>
            <person name="Szatraj K."/>
            <person name="Zielenkiewicz U."/>
            <person name="Pilsyk S."/>
            <person name="Malc E."/>
            <person name="Mieczkowski P."/>
            <person name="Kruszewska J.S."/>
            <person name="Biernat P."/>
            <person name="Pawlowska J."/>
        </authorList>
    </citation>
    <scope>NUCLEOTIDE SEQUENCE</scope>
    <source>
        <strain evidence="2">WA0000017839</strain>
    </source>
</reference>
<dbReference type="OrthoDB" id="2272203at2759"/>
<protein>
    <submittedName>
        <fullName evidence="2">Uncharacterized protein</fullName>
    </submittedName>
</protein>
<keyword evidence="3" id="KW-1185">Reference proteome</keyword>
<accession>A0A8H7UXR5</accession>
<feature type="compositionally biased region" description="Pro residues" evidence="1">
    <location>
        <begin position="19"/>
        <end position="35"/>
    </location>
</feature>
<name>A0A8H7UXR5_9FUNG</name>
<dbReference type="Proteomes" id="UP000603453">
    <property type="component" value="Unassembled WGS sequence"/>
</dbReference>
<evidence type="ECO:0000256" key="1">
    <source>
        <dbReference type="SAM" id="MobiDB-lite"/>
    </source>
</evidence>
<evidence type="ECO:0000313" key="2">
    <source>
        <dbReference type="EMBL" id="KAG2202581.1"/>
    </source>
</evidence>
<evidence type="ECO:0000313" key="3">
    <source>
        <dbReference type="Proteomes" id="UP000603453"/>
    </source>
</evidence>
<feature type="compositionally biased region" description="Basic and acidic residues" evidence="1">
    <location>
        <begin position="56"/>
        <end position="70"/>
    </location>
</feature>
<gene>
    <name evidence="2" type="ORF">INT47_012575</name>
</gene>
<dbReference type="EMBL" id="JAEPRD010000059">
    <property type="protein sequence ID" value="KAG2202581.1"/>
    <property type="molecule type" value="Genomic_DNA"/>
</dbReference>
<feature type="region of interest" description="Disordered" evidence="1">
    <location>
        <begin position="1"/>
        <end position="76"/>
    </location>
</feature>
<organism evidence="2 3">
    <name type="scientific">Mucor saturninus</name>
    <dbReference type="NCBI Taxonomy" id="64648"/>
    <lineage>
        <taxon>Eukaryota</taxon>
        <taxon>Fungi</taxon>
        <taxon>Fungi incertae sedis</taxon>
        <taxon>Mucoromycota</taxon>
        <taxon>Mucoromycotina</taxon>
        <taxon>Mucoromycetes</taxon>
        <taxon>Mucorales</taxon>
        <taxon>Mucorineae</taxon>
        <taxon>Mucoraceae</taxon>
        <taxon>Mucor</taxon>
    </lineage>
</organism>
<dbReference type="AlphaFoldDB" id="A0A8H7UXR5"/>
<feature type="compositionally biased region" description="Basic and acidic residues" evidence="1">
    <location>
        <begin position="1"/>
        <end position="15"/>
    </location>
</feature>
<sequence length="293" mass="33695">MLEDPDLVHDKHTVDILKPSPPVRIRPESSTPPPDNHMSRQKKQENLFDSNNGNTDHQEGTPEQVKEQKASLKRRRDTNLKPQWIGVLNKLCTNYLFFGGKEGTLPSIEVRSPSAFNCECVQKLIEITDVRGSFIAANLDVSKCFRDHLIDVRKSPGNEDDEAHQRLLQLMIKRLQSKFTCRRIHPSSSCWSDTAIMQMDKILSKLHICNGDMQDLLDYLHICGLYVRVVIIDYAGLSTNSNDVHFFMKHHNCIKEFIVENDHILETLSRFDIIHLSHVLEKFKSLIASVRRS</sequence>
<proteinExistence type="predicted"/>
<comment type="caution">
    <text evidence="2">The sequence shown here is derived from an EMBL/GenBank/DDBJ whole genome shotgun (WGS) entry which is preliminary data.</text>
</comment>